<evidence type="ECO:0000313" key="1">
    <source>
        <dbReference type="EnsemblMetazoa" id="G33757.2:cds"/>
    </source>
</evidence>
<reference evidence="1" key="1">
    <citation type="submission" date="2022-08" db="UniProtKB">
        <authorList>
            <consortium name="EnsemblMetazoa"/>
        </authorList>
    </citation>
    <scope>IDENTIFICATION</scope>
    <source>
        <strain evidence="1">05x7-T-G4-1.051#20</strain>
    </source>
</reference>
<evidence type="ECO:0000313" key="2">
    <source>
        <dbReference type="Proteomes" id="UP000005408"/>
    </source>
</evidence>
<name>A0A8W8MJX3_MAGGI</name>
<dbReference type="EnsemblMetazoa" id="G33757.2">
    <property type="protein sequence ID" value="G33757.2:cds"/>
    <property type="gene ID" value="G33757"/>
</dbReference>
<dbReference type="AlphaFoldDB" id="A0A8W8MJX3"/>
<keyword evidence="2" id="KW-1185">Reference proteome</keyword>
<dbReference type="Proteomes" id="UP000005408">
    <property type="component" value="Unassembled WGS sequence"/>
</dbReference>
<organism evidence="1 2">
    <name type="scientific">Magallana gigas</name>
    <name type="common">Pacific oyster</name>
    <name type="synonym">Crassostrea gigas</name>
    <dbReference type="NCBI Taxonomy" id="29159"/>
    <lineage>
        <taxon>Eukaryota</taxon>
        <taxon>Metazoa</taxon>
        <taxon>Spiralia</taxon>
        <taxon>Lophotrochozoa</taxon>
        <taxon>Mollusca</taxon>
        <taxon>Bivalvia</taxon>
        <taxon>Autobranchia</taxon>
        <taxon>Pteriomorphia</taxon>
        <taxon>Ostreida</taxon>
        <taxon>Ostreoidea</taxon>
        <taxon>Ostreidae</taxon>
        <taxon>Magallana</taxon>
    </lineage>
</organism>
<sequence length="133" mass="15051">MLVLYRLLRPEEEENFMTDGLSAKDINSTVSVNDHVTNGSRGPPSKYISCSKSEEAIMDFASKSITQPQTIVKIQIDPDDPSIEIIDLTDRWTLDKHVYVESGRNFARKFDEVLIKGHIPPECISVLPIEDLF</sequence>
<protein>
    <submittedName>
        <fullName evidence="1">Uncharacterized protein</fullName>
    </submittedName>
</protein>
<dbReference type="Gene3D" id="3.90.210.10">
    <property type="entry name" value="Heat-Labile Enterotoxin, subunit A"/>
    <property type="match status" value="1"/>
</dbReference>
<proteinExistence type="predicted"/>
<accession>A0A8W8MJX3</accession>